<dbReference type="InterPro" id="IPR006439">
    <property type="entry name" value="HAD-SF_hydro_IA"/>
</dbReference>
<dbReference type="EMBL" id="FNBZ01000002">
    <property type="protein sequence ID" value="SDF94558.1"/>
    <property type="molecule type" value="Genomic_DNA"/>
</dbReference>
<keyword evidence="1" id="KW-0378">Hydrolase</keyword>
<dbReference type="Pfam" id="PF00702">
    <property type="entry name" value="Hydrolase"/>
    <property type="match status" value="1"/>
</dbReference>
<accession>A0ABY0NSE2</accession>
<dbReference type="Proteomes" id="UP000199468">
    <property type="component" value="Unassembled WGS sequence"/>
</dbReference>
<gene>
    <name evidence="1" type="ORF">SAMN05421844_102447</name>
</gene>
<dbReference type="GO" id="GO:0016787">
    <property type="term" value="F:hydrolase activity"/>
    <property type="evidence" value="ECO:0007669"/>
    <property type="project" value="UniProtKB-KW"/>
</dbReference>
<evidence type="ECO:0000313" key="1">
    <source>
        <dbReference type="EMBL" id="SDF94558.1"/>
    </source>
</evidence>
<name>A0ABY0NSE2_9HYPH</name>
<comment type="caution">
    <text evidence="1">The sequence shown here is derived from an EMBL/GenBank/DDBJ whole genome shotgun (WGS) entry which is preliminary data.</text>
</comment>
<organism evidence="1 2">
    <name type="scientific">Bosea robiniae</name>
    <dbReference type="NCBI Taxonomy" id="1036780"/>
    <lineage>
        <taxon>Bacteria</taxon>
        <taxon>Pseudomonadati</taxon>
        <taxon>Pseudomonadota</taxon>
        <taxon>Alphaproteobacteria</taxon>
        <taxon>Hyphomicrobiales</taxon>
        <taxon>Boseaceae</taxon>
        <taxon>Bosea</taxon>
    </lineage>
</organism>
<dbReference type="Gene3D" id="3.40.50.1000">
    <property type="entry name" value="HAD superfamily/HAD-like"/>
    <property type="match status" value="1"/>
</dbReference>
<keyword evidence="2" id="KW-1185">Reference proteome</keyword>
<dbReference type="SFLD" id="SFLDS00003">
    <property type="entry name" value="Haloacid_Dehalogenase"/>
    <property type="match status" value="1"/>
</dbReference>
<dbReference type="NCBIfam" id="TIGR01509">
    <property type="entry name" value="HAD-SF-IA-v3"/>
    <property type="match status" value="1"/>
</dbReference>
<dbReference type="InterPro" id="IPR036412">
    <property type="entry name" value="HAD-like_sf"/>
</dbReference>
<sequence length="211" mass="23299">MRFKAVMVDVDGVVIVHPDPRGWSAHLERDLGLSKTLLQSAFFEPHWQDVILGRAGLRERLGPVLAEIAPGLGVDRLIRYWFENDAHLDQGLLVQLAPIRAGGVTLHLATVQEHERARYIWDALGLKQHFDGMHYAAELGWAKPAAQFFQAAAARSGFAPDEIFFIDDKQANVDAARAEGWSAALWDGTRPLAALMAEAAERPPPTPSPRP</sequence>
<dbReference type="InterPro" id="IPR023214">
    <property type="entry name" value="HAD_sf"/>
</dbReference>
<dbReference type="PANTHER" id="PTHR43611">
    <property type="entry name" value="ALPHA-D-GLUCOSE 1-PHOSPHATE PHOSPHATASE"/>
    <property type="match status" value="1"/>
</dbReference>
<dbReference type="SFLD" id="SFLDG01129">
    <property type="entry name" value="C1.5:_HAD__Beta-PGM__Phosphata"/>
    <property type="match status" value="1"/>
</dbReference>
<proteinExistence type="predicted"/>
<protein>
    <submittedName>
        <fullName evidence="1">Hydrolase of the HAD superfamily</fullName>
    </submittedName>
</protein>
<reference evidence="1 2" key="1">
    <citation type="submission" date="2016-10" db="EMBL/GenBank/DDBJ databases">
        <authorList>
            <person name="Varghese N."/>
            <person name="Submissions S."/>
        </authorList>
    </citation>
    <scope>NUCLEOTIDE SEQUENCE [LARGE SCALE GENOMIC DNA]</scope>
    <source>
        <strain evidence="1 2">DSM 26672</strain>
    </source>
</reference>
<evidence type="ECO:0000313" key="2">
    <source>
        <dbReference type="Proteomes" id="UP000199468"/>
    </source>
</evidence>
<dbReference type="SUPFAM" id="SSF56784">
    <property type="entry name" value="HAD-like"/>
    <property type="match status" value="1"/>
</dbReference>
<dbReference type="PANTHER" id="PTHR43611:SF3">
    <property type="entry name" value="FLAVIN MONONUCLEOTIDE HYDROLASE 1, CHLOROPLATIC"/>
    <property type="match status" value="1"/>
</dbReference>
<dbReference type="RefSeq" id="WP_091856507.1">
    <property type="nucleotide sequence ID" value="NZ_FNBZ01000002.1"/>
</dbReference>